<evidence type="ECO:0000313" key="2">
    <source>
        <dbReference type="Proteomes" id="UP001556040"/>
    </source>
</evidence>
<dbReference type="Proteomes" id="UP001556040">
    <property type="component" value="Unassembled WGS sequence"/>
</dbReference>
<keyword evidence="1" id="KW-0946">Virion</keyword>
<dbReference type="Pfam" id="PF10628">
    <property type="entry name" value="CotE"/>
    <property type="match status" value="1"/>
</dbReference>
<organism evidence="1 2">
    <name type="scientific">Jeotgalibacillus marinus</name>
    <dbReference type="NCBI Taxonomy" id="86667"/>
    <lineage>
        <taxon>Bacteria</taxon>
        <taxon>Bacillati</taxon>
        <taxon>Bacillota</taxon>
        <taxon>Bacilli</taxon>
        <taxon>Bacillales</taxon>
        <taxon>Caryophanaceae</taxon>
        <taxon>Jeotgalibacillus</taxon>
    </lineage>
</organism>
<proteinExistence type="predicted"/>
<reference evidence="1 2" key="1">
    <citation type="journal article" date="1979" name="Int. J. Syst. Evol. Microbiol.">
        <title>Bacillus globisporus subsp. marinus subsp. nov.</title>
        <authorList>
            <person name="Liu H."/>
        </authorList>
    </citation>
    <scope>NUCLEOTIDE SEQUENCE [LARGE SCALE GENOMIC DNA]</scope>
    <source>
        <strain evidence="1 2">DSM 1297</strain>
    </source>
</reference>
<gene>
    <name evidence="1" type="primary">cotE</name>
    <name evidence="1" type="ORF">AB1471_05325</name>
</gene>
<name>A0ABV3Q1V8_9BACL</name>
<comment type="caution">
    <text evidence="1">The sequence shown here is derived from an EMBL/GenBank/DDBJ whole genome shotgun (WGS) entry which is preliminary data.</text>
</comment>
<dbReference type="InterPro" id="IPR018901">
    <property type="entry name" value="Spore_coat_CotE"/>
</dbReference>
<evidence type="ECO:0000313" key="1">
    <source>
        <dbReference type="EMBL" id="MEW9501221.1"/>
    </source>
</evidence>
<sequence>MSEYREIITKSVVAKGRKFTQSNHSILPPHRPTSILGCWIINHKYDAKKSGKKVEVDGSFDVNVWYSHHDNSKTSVVIENITYKDIIKLKYRDADYYDDNEIIARVLQQPNCLEASISENGNKVVAQVEREMLVECIGETKMVVIYHRDESEEDWDDGIDDDEIDDINTDFLDLKDESEKD</sequence>
<keyword evidence="1" id="KW-0167">Capsid protein</keyword>
<protein>
    <submittedName>
        <fullName evidence="1">Outer spore coat protein CotE</fullName>
    </submittedName>
</protein>
<dbReference type="EMBL" id="JBFMIA010000003">
    <property type="protein sequence ID" value="MEW9501221.1"/>
    <property type="molecule type" value="Genomic_DNA"/>
</dbReference>
<accession>A0ABV3Q1V8</accession>
<dbReference type="RefSeq" id="WP_367778703.1">
    <property type="nucleotide sequence ID" value="NZ_JBFMIA010000003.1"/>
</dbReference>
<keyword evidence="2" id="KW-1185">Reference proteome</keyword>